<feature type="transmembrane region" description="Helical" evidence="1">
    <location>
        <begin position="273"/>
        <end position="294"/>
    </location>
</feature>
<name>A0A450WRX3_9GAMM</name>
<feature type="transmembrane region" description="Helical" evidence="1">
    <location>
        <begin position="102"/>
        <end position="123"/>
    </location>
</feature>
<dbReference type="EMBL" id="CAADFM010000237">
    <property type="protein sequence ID" value="VFK19791.1"/>
    <property type="molecule type" value="Genomic_DNA"/>
</dbReference>
<feature type="transmembrane region" description="Helical" evidence="1">
    <location>
        <begin position="12"/>
        <end position="34"/>
    </location>
</feature>
<feature type="transmembrane region" description="Helical" evidence="1">
    <location>
        <begin position="73"/>
        <end position="90"/>
    </location>
</feature>
<gene>
    <name evidence="2" type="ORF">BECKLPF1236A_GA0070988_102373</name>
    <name evidence="3" type="ORF">BECKLPF1236C_GA0070990_102393</name>
</gene>
<sequence length="306" mass="35552">MTGVQPKLGAQSHWFIFSILAVTLLLPVVTSWIVTEYFYTDIVTHCDRDFWAVVSDRWLFSVLFFKETLLKNPLMWLLLAFSLAFMLFAFRQKFHLLRLRDFPGYSLLLPFFLLIVSSGLVYWQSLDIFTKGEIEQRLGDKGDRNVLFERNLDSLRIALDQQAGSVTGVQQLRDMADGLSFTGNMQYRMGSTNAGALFSEANSPLALFEGCRENVGIRVPMQNSSGFSEHKSVTVELFMPIEYERVTENHWSGRRLKYFHEVLHIGYLFGPMWWIYLLLLISPVWAFFIGFMLYRFRVLKIRSATQ</sequence>
<keyword evidence="1" id="KW-0472">Membrane</keyword>
<accession>A0A450WRX3</accession>
<organism evidence="2">
    <name type="scientific">Candidatus Kentrum sp. LPFa</name>
    <dbReference type="NCBI Taxonomy" id="2126335"/>
    <lineage>
        <taxon>Bacteria</taxon>
        <taxon>Pseudomonadati</taxon>
        <taxon>Pseudomonadota</taxon>
        <taxon>Gammaproteobacteria</taxon>
        <taxon>Candidatus Kentrum</taxon>
    </lineage>
</organism>
<reference evidence="2" key="1">
    <citation type="submission" date="2019-02" db="EMBL/GenBank/DDBJ databases">
        <authorList>
            <person name="Gruber-Vodicka R. H."/>
            <person name="Seah K. B. B."/>
        </authorList>
    </citation>
    <scope>NUCLEOTIDE SEQUENCE</scope>
    <source>
        <strain evidence="2">BECK_S312</strain>
        <strain evidence="3">BECK_S426</strain>
    </source>
</reference>
<dbReference type="AlphaFoldDB" id="A0A450WRX3"/>
<evidence type="ECO:0000256" key="1">
    <source>
        <dbReference type="SAM" id="Phobius"/>
    </source>
</evidence>
<evidence type="ECO:0000313" key="3">
    <source>
        <dbReference type="EMBL" id="VFK34033.1"/>
    </source>
</evidence>
<protein>
    <submittedName>
        <fullName evidence="2">Uncharacterized protein</fullName>
    </submittedName>
</protein>
<dbReference type="EMBL" id="CAADFP010000239">
    <property type="protein sequence ID" value="VFK34033.1"/>
    <property type="molecule type" value="Genomic_DNA"/>
</dbReference>
<keyword evidence="1" id="KW-1133">Transmembrane helix</keyword>
<keyword evidence="1" id="KW-0812">Transmembrane</keyword>
<proteinExistence type="predicted"/>
<evidence type="ECO:0000313" key="2">
    <source>
        <dbReference type="EMBL" id="VFK19791.1"/>
    </source>
</evidence>